<dbReference type="PANTHER" id="PTHR14097:SF7">
    <property type="entry name" value="OXIDOREDUCTASE HTATIP2"/>
    <property type="match status" value="1"/>
</dbReference>
<dbReference type="eggNOG" id="KOG4039">
    <property type="taxonomic scope" value="Eukaryota"/>
</dbReference>
<dbReference type="AlphaFoldDB" id="B3RV44"/>
<reference evidence="4 5" key="1">
    <citation type="journal article" date="2008" name="Nature">
        <title>The Trichoplax genome and the nature of placozoans.</title>
        <authorList>
            <person name="Srivastava M."/>
            <person name="Begovic E."/>
            <person name="Chapman J."/>
            <person name="Putnam N.H."/>
            <person name="Hellsten U."/>
            <person name="Kawashima T."/>
            <person name="Kuo A."/>
            <person name="Mitros T."/>
            <person name="Salamov A."/>
            <person name="Carpenter M.L."/>
            <person name="Signorovitch A.Y."/>
            <person name="Moreno M.A."/>
            <person name="Kamm K."/>
            <person name="Grimwood J."/>
            <person name="Schmutz J."/>
            <person name="Shapiro H."/>
            <person name="Grigoriev I.V."/>
            <person name="Buss L.W."/>
            <person name="Schierwater B."/>
            <person name="Dellaporta S.L."/>
            <person name="Rokhsar D.S."/>
        </authorList>
    </citation>
    <scope>NUCLEOTIDE SEQUENCE [LARGE SCALE GENOMIC DNA]</scope>
    <source>
        <strain evidence="4 5">Grell-BS-1999</strain>
    </source>
</reference>
<dbReference type="KEGG" id="tad:TRIADDRAFT_55521"/>
<sequence length="233" mass="25628">MSTSSIKAVVIGATGPTGSRILGEILKSKNFTQVTALGRRRATLLPEYGVDQEQEENSGRLIQEVVEFDKLDFESAKQYFEGAHAFFSAIGAKKASVDSETYLKVHRDYATKLAGFAHQCGVKHMLIVSTQGASAGSMFTYMKLKGQADEQIAKLNFPCFSCFRPGMLDRGMKRGMMEKFAGAIMTSMHVKDVAKAMRIIAENFAAESTDNPSKNVVNYYNNSSIWKLCSESS</sequence>
<dbReference type="Proteomes" id="UP000009022">
    <property type="component" value="Unassembled WGS sequence"/>
</dbReference>
<keyword evidence="5" id="KW-1185">Reference proteome</keyword>
<name>B3RV44_TRIAD</name>
<dbReference type="OrthoDB" id="430436at2759"/>
<dbReference type="GO" id="GO:0003824">
    <property type="term" value="F:catalytic activity"/>
    <property type="evidence" value="ECO:0007669"/>
    <property type="project" value="UniProtKB-ARBA"/>
</dbReference>
<dbReference type="PANTHER" id="PTHR14097">
    <property type="entry name" value="OXIDOREDUCTASE HTATIP2"/>
    <property type="match status" value="1"/>
</dbReference>
<dbReference type="HOGENOM" id="CLU_961361_0_0_1"/>
<dbReference type="GO" id="GO:0005737">
    <property type="term" value="C:cytoplasm"/>
    <property type="evidence" value="ECO:0000318"/>
    <property type="project" value="GO_Central"/>
</dbReference>
<dbReference type="GeneID" id="6753178"/>
<evidence type="ECO:0000256" key="2">
    <source>
        <dbReference type="ARBA" id="ARBA00093604"/>
    </source>
</evidence>
<accession>B3RV44</accession>
<dbReference type="OMA" id="DWPQLTI"/>
<evidence type="ECO:0000313" key="5">
    <source>
        <dbReference type="Proteomes" id="UP000009022"/>
    </source>
</evidence>
<evidence type="ECO:0000259" key="3">
    <source>
        <dbReference type="Pfam" id="PF13460"/>
    </source>
</evidence>
<protein>
    <recommendedName>
        <fullName evidence="2">Protein HTATIP2</fullName>
    </recommendedName>
</protein>
<comment type="subunit">
    <text evidence="1">Monomer. Forms homodimers during oxidative stress. Interacts (via N-terminus) with elongation factor EEF1A1 (via middle-region); the interaction is direct and competes with EEF1A1 binding to guanyl-nucleotide exchange factor EEF1B2, thereby inhibiting GDP for GTP exchange and reactivation of EEF1A1. Interacts with nuclear transport receptors XPO4, IPO5/RANBP5, IPO7, IPO9 and KPNB1 as well as GCN1L1/GCN1 and LRPPRC probably through their HEAT repeats. Binds NCOA5/CIA.</text>
</comment>
<dbReference type="CTD" id="6753178"/>
<organism evidence="4 5">
    <name type="scientific">Trichoplax adhaerens</name>
    <name type="common">Trichoplax reptans</name>
    <dbReference type="NCBI Taxonomy" id="10228"/>
    <lineage>
        <taxon>Eukaryota</taxon>
        <taxon>Metazoa</taxon>
        <taxon>Placozoa</taxon>
        <taxon>Uniplacotomia</taxon>
        <taxon>Trichoplacea</taxon>
        <taxon>Trichoplacidae</taxon>
        <taxon>Trichoplax</taxon>
    </lineage>
</organism>
<evidence type="ECO:0000313" key="4">
    <source>
        <dbReference type="EMBL" id="EDV25932.1"/>
    </source>
</evidence>
<dbReference type="PhylomeDB" id="B3RV44"/>
<gene>
    <name evidence="4" type="ORF">TRIADDRAFT_55521</name>
</gene>
<dbReference type="SUPFAM" id="SSF51735">
    <property type="entry name" value="NAD(P)-binding Rossmann-fold domains"/>
    <property type="match status" value="1"/>
</dbReference>
<evidence type="ECO:0000256" key="1">
    <source>
        <dbReference type="ARBA" id="ARBA00093483"/>
    </source>
</evidence>
<dbReference type="InterPro" id="IPR016040">
    <property type="entry name" value="NAD(P)-bd_dom"/>
</dbReference>
<feature type="domain" description="NAD(P)-binding" evidence="3">
    <location>
        <begin position="12"/>
        <end position="197"/>
    </location>
</feature>
<dbReference type="InterPro" id="IPR036291">
    <property type="entry name" value="NAD(P)-bd_dom_sf"/>
</dbReference>
<proteinExistence type="predicted"/>
<dbReference type="InParanoid" id="B3RV44"/>
<dbReference type="RefSeq" id="XP_002111965.1">
    <property type="nucleotide sequence ID" value="XM_002111929.1"/>
</dbReference>
<dbReference type="STRING" id="10228.B3RV44"/>
<dbReference type="EMBL" id="DS985244">
    <property type="protein sequence ID" value="EDV25932.1"/>
    <property type="molecule type" value="Genomic_DNA"/>
</dbReference>
<dbReference type="Gene3D" id="3.40.50.720">
    <property type="entry name" value="NAD(P)-binding Rossmann-like Domain"/>
    <property type="match status" value="1"/>
</dbReference>
<dbReference type="Pfam" id="PF13460">
    <property type="entry name" value="NAD_binding_10"/>
    <property type="match status" value="1"/>
</dbReference>